<dbReference type="PANTHER" id="PTHR45766">
    <property type="entry name" value="DNA ANNEALING HELICASE AND ENDONUCLEASE ZRANB3 FAMILY MEMBER"/>
    <property type="match status" value="1"/>
</dbReference>
<keyword evidence="4" id="KW-0347">Helicase</keyword>
<reference evidence="4 5" key="1">
    <citation type="journal article" date="2015" name="Genome Announc.">
        <title>Genome Sequence of a Sulfate-Reducing Thermophilic Bacterium, Thermodesulfobacterium commune DSM 2178T (Phylum Thermodesulfobacteria).</title>
        <authorList>
            <person name="Bhatnagar S."/>
            <person name="Badger J.H."/>
            <person name="Madupu R."/>
            <person name="Khouri H.M."/>
            <person name="O'Connor E.M."/>
            <person name="Robb F.T."/>
            <person name="Ward N.L."/>
            <person name="Eisen J.A."/>
        </authorList>
    </citation>
    <scope>NUCLEOTIDE SEQUENCE [LARGE SCALE GENOMIC DNA]</scope>
    <source>
        <strain evidence="4 5">DSM 2178</strain>
    </source>
</reference>
<dbReference type="Pfam" id="PF00271">
    <property type="entry name" value="Helicase_C"/>
    <property type="match status" value="1"/>
</dbReference>
<evidence type="ECO:0000259" key="3">
    <source>
        <dbReference type="PROSITE" id="PS51194"/>
    </source>
</evidence>
<organism evidence="4 5">
    <name type="scientific">Thermodesulfobacterium commune DSM 2178</name>
    <dbReference type="NCBI Taxonomy" id="289377"/>
    <lineage>
        <taxon>Bacteria</taxon>
        <taxon>Pseudomonadati</taxon>
        <taxon>Thermodesulfobacteriota</taxon>
        <taxon>Thermodesulfobacteria</taxon>
        <taxon>Thermodesulfobacteriales</taxon>
        <taxon>Thermodesulfobacteriaceae</taxon>
        <taxon>Thermodesulfobacterium</taxon>
    </lineage>
</organism>
<dbReference type="RefSeq" id="WP_038060436.1">
    <property type="nucleotide sequence ID" value="NZ_CP008796.1"/>
</dbReference>
<dbReference type="Pfam" id="PF13091">
    <property type="entry name" value="PLDc_2"/>
    <property type="match status" value="1"/>
</dbReference>
<dbReference type="CDD" id="cd18793">
    <property type="entry name" value="SF2_C_SNF"/>
    <property type="match status" value="1"/>
</dbReference>
<keyword evidence="1" id="KW-0378">Hydrolase</keyword>
<dbReference type="SUPFAM" id="SSF56024">
    <property type="entry name" value="Phospholipase D/nuclease"/>
    <property type="match status" value="1"/>
</dbReference>
<dbReference type="CDD" id="cd09178">
    <property type="entry name" value="PLDc_N_Snf2_like"/>
    <property type="match status" value="1"/>
</dbReference>
<dbReference type="GO" id="GO:0005524">
    <property type="term" value="F:ATP binding"/>
    <property type="evidence" value="ECO:0007669"/>
    <property type="project" value="InterPro"/>
</dbReference>
<dbReference type="InterPro" id="IPR025202">
    <property type="entry name" value="PLD-like_dom"/>
</dbReference>
<dbReference type="KEGG" id="tcm:HL41_03840"/>
<dbReference type="eggNOG" id="COG0553">
    <property type="taxonomic scope" value="Bacteria"/>
</dbReference>
<protein>
    <submittedName>
        <fullName evidence="4">Helicase</fullName>
    </submittedName>
</protein>
<dbReference type="InterPro" id="IPR027417">
    <property type="entry name" value="P-loop_NTPase"/>
</dbReference>
<dbReference type="SUPFAM" id="SSF52540">
    <property type="entry name" value="P-loop containing nucleoside triphosphate hydrolases"/>
    <property type="match status" value="2"/>
</dbReference>
<sequence>MVNEKVPLDLTFITNESGKKLTDRLCELIKDCKYFDCLVAYFYLSGFHLLVEPLEKTEKIRILIGLGTDRQTLELIKSAQNPSSRPSHAETKEKVVELIEQEMADSEDDLKVEIGIKKFIEWIKKGKLEIRAYPSKKLHAKLYIMTFREGDRDIGRVITGSSNLTYSGLEKKLEFNVELKNPSDYFFAKERFEALWSEAVPVSEKYVQTINEKTWLNDNITPYELYLKFLYEYFKEDLSLKEKLSLVYLPQGFKRFEYQEQAVLNAKKILEEHGGVFISDVVGLGKTYITAMLVKQLDGRTLVVAPPALLTKNNPGSWPNVFSDFNVQADFVSIGKLDDAIQMIENREYKNVVIDEAHYFRTEETKRYEKLAEICRGKRVILVSATPYNNYPSDILAQIKLFQNVRKSTIPGVSNLEEFFKELERRLSKVNRQRDYEKFLEITRENAKEIRNKVLKHIMIRRTRSEIEKYFAEDLGRNNVKFPEVEDPKPLYYQLNDEEDEIFTETVRLITQEFKYARYTPLLYLKKGIKPLEEQSQRNMAGFMKVLLVKRLESSFHAFKSSIDRFIRSYEMFIKEFEKGNVYVSKDYINKIFNLIEKGDDKEIQKIIDEGKAEKYNKEDFRPEFGRDLKEDLEILKRIKSMWGKIKRDPKIEVLLSNLENNPILKDKKVIIFTESKETAEYLTEKINEYFKKEIALLFHGNSSEADRDKVIENFDARAKNKKDDYRILVSTEVLSEGVNLHRSNIVINYDIPWNPTKLMQRVGRVNRIDTPFDKIYTFNFFPTKQSESEIELTNIARSKIEAFLTLLGGDSAILTEGEPVSSHELFDKLLSKKTITEDEEEESELKYLRVIEDIRDKNPELFEKIKCLPKKARSGKVFNPSLSNVASPGSLVTFFRKGKLMKFFLSEKNRTIELDFLTTAKILESLVDEKRVEIPVETYYELLHKNKTAFFYSTAEEIVKHKHSSKDIYSKLIIELKATQSHSKQLTEDQEEYLKRVITQLERGALPKQTVKKVLSELNKLGREKLNPLKVIAVLHKEISNRLLESHYSEVSIVTEEKREVILSLYLANGE</sequence>
<dbReference type="InterPro" id="IPR014001">
    <property type="entry name" value="Helicase_ATP-bd"/>
</dbReference>
<keyword evidence="4" id="KW-0067">ATP-binding</keyword>
<dbReference type="Pfam" id="PF00176">
    <property type="entry name" value="SNF2-rel_dom"/>
    <property type="match status" value="1"/>
</dbReference>
<dbReference type="SMART" id="SM00490">
    <property type="entry name" value="HELICc"/>
    <property type="match status" value="1"/>
</dbReference>
<dbReference type="SMART" id="SM00487">
    <property type="entry name" value="DEXDc"/>
    <property type="match status" value="1"/>
</dbReference>
<keyword evidence="5" id="KW-1185">Reference proteome</keyword>
<dbReference type="InterPro" id="IPR000330">
    <property type="entry name" value="SNF2_N"/>
</dbReference>
<gene>
    <name evidence="4" type="ORF">HL41_03840</name>
</gene>
<dbReference type="PANTHER" id="PTHR45766:SF6">
    <property type="entry name" value="SWI_SNF-RELATED MATRIX-ASSOCIATED ACTIN-DEPENDENT REGULATOR OF CHROMATIN SUBFAMILY A-LIKE PROTEIN 1"/>
    <property type="match status" value="1"/>
</dbReference>
<evidence type="ECO:0000259" key="2">
    <source>
        <dbReference type="PROSITE" id="PS51192"/>
    </source>
</evidence>
<dbReference type="PROSITE" id="PS51192">
    <property type="entry name" value="HELICASE_ATP_BIND_1"/>
    <property type="match status" value="1"/>
</dbReference>
<dbReference type="GO" id="GO:0004386">
    <property type="term" value="F:helicase activity"/>
    <property type="evidence" value="ECO:0007669"/>
    <property type="project" value="UniProtKB-KW"/>
</dbReference>
<dbReference type="Proteomes" id="UP000028481">
    <property type="component" value="Chromosome"/>
</dbReference>
<dbReference type="Gene3D" id="3.30.870.10">
    <property type="entry name" value="Endonuclease Chain A"/>
    <property type="match status" value="1"/>
</dbReference>
<dbReference type="PROSITE" id="PS51194">
    <property type="entry name" value="HELICASE_CTER"/>
    <property type="match status" value="1"/>
</dbReference>
<dbReference type="InterPro" id="IPR049730">
    <property type="entry name" value="SNF2/RAD54-like_C"/>
</dbReference>
<dbReference type="Gene3D" id="3.40.50.300">
    <property type="entry name" value="P-loop containing nucleotide triphosphate hydrolases"/>
    <property type="match status" value="2"/>
</dbReference>
<dbReference type="eggNOG" id="COG3886">
    <property type="taxonomic scope" value="Bacteria"/>
</dbReference>
<dbReference type="HOGENOM" id="CLU_008466_1_0_0"/>
<feature type="domain" description="Helicase C-terminal" evidence="3">
    <location>
        <begin position="651"/>
        <end position="812"/>
    </location>
</feature>
<dbReference type="OrthoDB" id="9814088at2"/>
<keyword evidence="4" id="KW-0547">Nucleotide-binding</keyword>
<evidence type="ECO:0000313" key="4">
    <source>
        <dbReference type="EMBL" id="AIH03977.1"/>
    </source>
</evidence>
<evidence type="ECO:0000256" key="1">
    <source>
        <dbReference type="ARBA" id="ARBA00022801"/>
    </source>
</evidence>
<name>A0A075WZ72_9BACT</name>
<dbReference type="STRING" id="289377.HL41_03840"/>
<accession>A0A075WZ72</accession>
<dbReference type="GO" id="GO:0016787">
    <property type="term" value="F:hydrolase activity"/>
    <property type="evidence" value="ECO:0007669"/>
    <property type="project" value="UniProtKB-KW"/>
</dbReference>
<proteinExistence type="predicted"/>
<dbReference type="InterPro" id="IPR001650">
    <property type="entry name" value="Helicase_C-like"/>
</dbReference>
<dbReference type="PaxDb" id="289377-HL41_03840"/>
<feature type="domain" description="Helicase ATP-binding" evidence="2">
    <location>
        <begin position="267"/>
        <end position="405"/>
    </location>
</feature>
<dbReference type="EMBL" id="CP008796">
    <property type="protein sequence ID" value="AIH03977.1"/>
    <property type="molecule type" value="Genomic_DNA"/>
</dbReference>
<evidence type="ECO:0000313" key="5">
    <source>
        <dbReference type="Proteomes" id="UP000028481"/>
    </source>
</evidence>
<dbReference type="AlphaFoldDB" id="A0A075WZ72"/>